<comment type="catalytic activity">
    <reaction evidence="10 11">
        <text>L-histidinol phosphate + 2-oxoglutarate = 3-(imidazol-4-yl)-2-oxopropyl phosphate + L-glutamate</text>
        <dbReference type="Rhea" id="RHEA:23744"/>
        <dbReference type="ChEBI" id="CHEBI:16810"/>
        <dbReference type="ChEBI" id="CHEBI:29985"/>
        <dbReference type="ChEBI" id="CHEBI:57766"/>
        <dbReference type="ChEBI" id="CHEBI:57980"/>
        <dbReference type="EC" id="2.6.1.9"/>
    </reaction>
</comment>
<dbReference type="Gene3D" id="3.40.640.10">
    <property type="entry name" value="Type I PLP-dependent aspartate aminotransferase-like (Major domain)"/>
    <property type="match status" value="1"/>
</dbReference>
<name>A0A2S7UXJ8_9GAMM</name>
<dbReference type="PROSITE" id="PS00599">
    <property type="entry name" value="AA_TRANSFER_CLASS_2"/>
    <property type="match status" value="1"/>
</dbReference>
<evidence type="ECO:0000256" key="4">
    <source>
        <dbReference type="ARBA" id="ARBA00011738"/>
    </source>
</evidence>
<dbReference type="InterPro" id="IPR015424">
    <property type="entry name" value="PyrdxlP-dep_Trfase"/>
</dbReference>
<evidence type="ECO:0000256" key="5">
    <source>
        <dbReference type="ARBA" id="ARBA00022576"/>
    </source>
</evidence>
<dbReference type="EC" id="2.6.1.9" evidence="11"/>
<sequence>MTDLVNKLIRTELKDLVPYESARRLFSMANAAEVETTWLNANENPYVPTVSINPEMYNRYPDFQPEPLIKGYANYAGVLPEQVLATRGADEGIELLIRTFCSSNDNIIICPPTYGMYAISAKTHGCGVITVPLLEIHGLEKAASNTSSLQLDVETILANKQKANLIFICCPNNPTGDLVNTADIINIIESTADDCIVVLDEAYIEFCAEATSVSLINKYDNVVVLRTLSKAFGLAGLRCGFTLTNNNIMDALKKVIAPYPISAPVAQIAAQTLSPDGINWMKSKVAELNALRDSFITNAKTWSFVEKVYPSQTNFVLLKLNSKLTAATAMQTFQQQNVLLRDQSKQLMLENTIRVSIGNQQQMELVNSIFSKVEQSL</sequence>
<organism evidence="13 14">
    <name type="scientific">Psychrosphaera saromensis</name>
    <dbReference type="NCBI Taxonomy" id="716813"/>
    <lineage>
        <taxon>Bacteria</taxon>
        <taxon>Pseudomonadati</taxon>
        <taxon>Pseudomonadota</taxon>
        <taxon>Gammaproteobacteria</taxon>
        <taxon>Alteromonadales</taxon>
        <taxon>Pseudoalteromonadaceae</taxon>
        <taxon>Psychrosphaera</taxon>
    </lineage>
</organism>
<dbReference type="GO" id="GO:0030170">
    <property type="term" value="F:pyridoxal phosphate binding"/>
    <property type="evidence" value="ECO:0007669"/>
    <property type="project" value="InterPro"/>
</dbReference>
<feature type="modified residue" description="N6-(pyridoxal phosphate)lysine" evidence="11">
    <location>
        <position position="230"/>
    </location>
</feature>
<dbReference type="GO" id="GO:0000105">
    <property type="term" value="P:L-histidine biosynthetic process"/>
    <property type="evidence" value="ECO:0007669"/>
    <property type="project" value="UniProtKB-UniRule"/>
</dbReference>
<keyword evidence="5 11" id="KW-0032">Aminotransferase</keyword>
<evidence type="ECO:0000256" key="10">
    <source>
        <dbReference type="ARBA" id="ARBA00047481"/>
    </source>
</evidence>
<comment type="pathway">
    <text evidence="2 11">Amino-acid biosynthesis; L-histidine biosynthesis; L-histidine from 5-phospho-alpha-D-ribose 1-diphosphate: step 7/9.</text>
</comment>
<evidence type="ECO:0000256" key="1">
    <source>
        <dbReference type="ARBA" id="ARBA00001933"/>
    </source>
</evidence>
<keyword evidence="6 11" id="KW-0028">Amino-acid biosynthesis</keyword>
<comment type="cofactor">
    <cofactor evidence="1 11">
        <name>pyridoxal 5'-phosphate</name>
        <dbReference type="ChEBI" id="CHEBI:597326"/>
    </cofactor>
</comment>
<dbReference type="InterPro" id="IPR004839">
    <property type="entry name" value="Aminotransferase_I/II_large"/>
</dbReference>
<proteinExistence type="inferred from homology"/>
<dbReference type="EMBL" id="MSCH01000003">
    <property type="protein sequence ID" value="PQJ53990.1"/>
    <property type="molecule type" value="Genomic_DNA"/>
</dbReference>
<keyword evidence="8 11" id="KW-0663">Pyridoxal phosphate</keyword>
<dbReference type="RefSeq" id="WP_105052496.1">
    <property type="nucleotide sequence ID" value="NZ_BMYG01000007.1"/>
</dbReference>
<evidence type="ECO:0000313" key="13">
    <source>
        <dbReference type="EMBL" id="PQJ53990.1"/>
    </source>
</evidence>
<dbReference type="InterPro" id="IPR001917">
    <property type="entry name" value="Aminotrans_II_pyridoxalP_BS"/>
</dbReference>
<accession>A0A2S7UXJ8</accession>
<evidence type="ECO:0000256" key="7">
    <source>
        <dbReference type="ARBA" id="ARBA00022679"/>
    </source>
</evidence>
<evidence type="ECO:0000256" key="9">
    <source>
        <dbReference type="ARBA" id="ARBA00023102"/>
    </source>
</evidence>
<dbReference type="CDD" id="cd00609">
    <property type="entry name" value="AAT_like"/>
    <property type="match status" value="1"/>
</dbReference>
<dbReference type="AlphaFoldDB" id="A0A2S7UXJ8"/>
<dbReference type="InterPro" id="IPR015421">
    <property type="entry name" value="PyrdxlP-dep_Trfase_major"/>
</dbReference>
<dbReference type="OrthoDB" id="9813612at2"/>
<gene>
    <name evidence="11" type="primary">hisC</name>
    <name evidence="13" type="ORF">BTO11_10195</name>
</gene>
<feature type="domain" description="Aminotransferase class I/classII large" evidence="12">
    <location>
        <begin position="55"/>
        <end position="364"/>
    </location>
</feature>
<dbReference type="Gene3D" id="3.90.1150.10">
    <property type="entry name" value="Aspartate Aminotransferase, domain 1"/>
    <property type="match status" value="1"/>
</dbReference>
<dbReference type="PANTHER" id="PTHR42885">
    <property type="entry name" value="HISTIDINOL-PHOSPHATE AMINOTRANSFERASE-RELATED"/>
    <property type="match status" value="1"/>
</dbReference>
<dbReference type="Proteomes" id="UP000239007">
    <property type="component" value="Unassembled WGS sequence"/>
</dbReference>
<evidence type="ECO:0000256" key="3">
    <source>
        <dbReference type="ARBA" id="ARBA00007970"/>
    </source>
</evidence>
<evidence type="ECO:0000259" key="12">
    <source>
        <dbReference type="Pfam" id="PF00155"/>
    </source>
</evidence>
<protein>
    <recommendedName>
        <fullName evidence="11">Histidinol-phosphate aminotransferase</fullName>
        <ecNumber evidence="11">2.6.1.9</ecNumber>
    </recommendedName>
    <alternativeName>
        <fullName evidence="11">Imidazole acetol-phosphate transaminase</fullName>
    </alternativeName>
</protein>
<keyword evidence="14" id="KW-1185">Reference proteome</keyword>
<reference evidence="13 14" key="1">
    <citation type="submission" date="2016-12" db="EMBL/GenBank/DDBJ databases">
        <title>Diversity of luminous bacteria.</title>
        <authorList>
            <person name="Yoshizawa S."/>
            <person name="Kogure K."/>
        </authorList>
    </citation>
    <scope>NUCLEOTIDE SEQUENCE [LARGE SCALE GENOMIC DNA]</scope>
    <source>
        <strain evidence="13 14">SA4-48</strain>
    </source>
</reference>
<dbReference type="Pfam" id="PF00155">
    <property type="entry name" value="Aminotran_1_2"/>
    <property type="match status" value="1"/>
</dbReference>
<keyword evidence="9 11" id="KW-0368">Histidine biosynthesis</keyword>
<evidence type="ECO:0000256" key="2">
    <source>
        <dbReference type="ARBA" id="ARBA00005011"/>
    </source>
</evidence>
<dbReference type="NCBIfam" id="TIGR01141">
    <property type="entry name" value="hisC"/>
    <property type="match status" value="1"/>
</dbReference>
<dbReference type="GO" id="GO:0004400">
    <property type="term" value="F:histidinol-phosphate transaminase activity"/>
    <property type="evidence" value="ECO:0007669"/>
    <property type="project" value="UniProtKB-UniRule"/>
</dbReference>
<dbReference type="SUPFAM" id="SSF53383">
    <property type="entry name" value="PLP-dependent transferases"/>
    <property type="match status" value="1"/>
</dbReference>
<dbReference type="HAMAP" id="MF_01023">
    <property type="entry name" value="HisC_aminotrans_2"/>
    <property type="match status" value="1"/>
</dbReference>
<comment type="caution">
    <text evidence="13">The sequence shown here is derived from an EMBL/GenBank/DDBJ whole genome shotgun (WGS) entry which is preliminary data.</text>
</comment>
<dbReference type="InterPro" id="IPR005861">
    <property type="entry name" value="HisP_aminotrans"/>
</dbReference>
<dbReference type="PANTHER" id="PTHR42885:SF2">
    <property type="entry name" value="HISTIDINOL-PHOSPHATE AMINOTRANSFERASE"/>
    <property type="match status" value="1"/>
</dbReference>
<evidence type="ECO:0000256" key="11">
    <source>
        <dbReference type="HAMAP-Rule" id="MF_01023"/>
    </source>
</evidence>
<comment type="subunit">
    <text evidence="4 11">Homodimer.</text>
</comment>
<comment type="similarity">
    <text evidence="3 11">Belongs to the class-II pyridoxal-phosphate-dependent aminotransferase family. Histidinol-phosphate aminotransferase subfamily.</text>
</comment>
<evidence type="ECO:0000256" key="8">
    <source>
        <dbReference type="ARBA" id="ARBA00022898"/>
    </source>
</evidence>
<evidence type="ECO:0000256" key="6">
    <source>
        <dbReference type="ARBA" id="ARBA00022605"/>
    </source>
</evidence>
<dbReference type="UniPathway" id="UPA00031">
    <property type="reaction ID" value="UER00012"/>
</dbReference>
<dbReference type="InterPro" id="IPR015422">
    <property type="entry name" value="PyrdxlP-dep_Trfase_small"/>
</dbReference>
<evidence type="ECO:0000313" key="14">
    <source>
        <dbReference type="Proteomes" id="UP000239007"/>
    </source>
</evidence>
<keyword evidence="7 11" id="KW-0808">Transferase</keyword>